<feature type="domain" description="Glycosyltransferase 2-like" evidence="2">
    <location>
        <begin position="66"/>
        <end position="202"/>
    </location>
</feature>
<evidence type="ECO:0000259" key="2">
    <source>
        <dbReference type="Pfam" id="PF00535"/>
    </source>
</evidence>
<dbReference type="InterPro" id="IPR029044">
    <property type="entry name" value="Nucleotide-diphossugar_trans"/>
</dbReference>
<keyword evidence="1" id="KW-0812">Transmembrane</keyword>
<organism evidence="3">
    <name type="scientific">Salmonella enterica I</name>
    <dbReference type="NCBI Taxonomy" id="59201"/>
    <lineage>
        <taxon>Bacteria</taxon>
        <taxon>Pseudomonadati</taxon>
        <taxon>Pseudomonadota</taxon>
        <taxon>Gammaproteobacteria</taxon>
        <taxon>Enterobacterales</taxon>
        <taxon>Enterobacteriaceae</taxon>
        <taxon>Salmonella</taxon>
    </lineage>
</organism>
<name>A0A3R1ALA6_SALET</name>
<proteinExistence type="predicted"/>
<dbReference type="EMBL" id="RVVJ01000037">
    <property type="protein sequence ID" value="MML56216.1"/>
    <property type="molecule type" value="Genomic_DNA"/>
</dbReference>
<reference evidence="3" key="1">
    <citation type="submission" date="2018-09" db="EMBL/GenBank/DDBJ databases">
        <authorList>
            <person name="Ashton P.M."/>
            <person name="Dallman T."/>
            <person name="Nair S."/>
            <person name="De Pinna E."/>
            <person name="Peters T."/>
            <person name="Grant K."/>
        </authorList>
    </citation>
    <scope>NUCLEOTIDE SEQUENCE [LARGE SCALE GENOMIC DNA]</scope>
    <source>
        <strain evidence="3">598938</strain>
    </source>
</reference>
<dbReference type="SUPFAM" id="SSF53448">
    <property type="entry name" value="Nucleotide-diphospho-sugar transferases"/>
    <property type="match status" value="1"/>
</dbReference>
<dbReference type="Pfam" id="PF00535">
    <property type="entry name" value="Glycos_transf_2"/>
    <property type="match status" value="1"/>
</dbReference>
<evidence type="ECO:0000313" key="3">
    <source>
        <dbReference type="EMBL" id="MML56216.1"/>
    </source>
</evidence>
<dbReference type="AlphaFoldDB" id="A0A3R1ALA6"/>
<feature type="transmembrane region" description="Helical" evidence="1">
    <location>
        <begin position="12"/>
        <end position="29"/>
    </location>
</feature>
<accession>A0A3R1ALA6</accession>
<dbReference type="Gene3D" id="3.90.550.10">
    <property type="entry name" value="Spore Coat Polysaccharide Biosynthesis Protein SpsA, Chain A"/>
    <property type="match status" value="1"/>
</dbReference>
<protein>
    <submittedName>
        <fullName evidence="3">Glycosyltransferase</fullName>
    </submittedName>
</protein>
<sequence>MRVLYSFIKRMILSVHYYLFSMAFLSFNVKKRYADRLEFDNYVSTKLKKQVENKKKLPSVAAIYRVKNGAEYIEASILSISSFATQIIVVDNNSMDNTKNIVEKLSNELRDVCDIKLFSYNKKLAIAGSGYIDRVSNGDGSLAEFYNFCFSLTECEYVMKVDAHYIFSAYGIDILQKQIAKKYDGVVFRGVEIFGKWMSNELFLYRRSLGLKYIDGELYERLVWSKKNTHIRTIVKPLYLHVKRLAYAKYLYNAKGAIKMKYNK</sequence>
<keyword evidence="1" id="KW-1133">Transmembrane helix</keyword>
<evidence type="ECO:0000256" key="1">
    <source>
        <dbReference type="SAM" id="Phobius"/>
    </source>
</evidence>
<keyword evidence="1" id="KW-0472">Membrane</keyword>
<comment type="caution">
    <text evidence="3">The sequence shown here is derived from an EMBL/GenBank/DDBJ whole genome shotgun (WGS) entry which is preliminary data.</text>
</comment>
<dbReference type="InterPro" id="IPR001173">
    <property type="entry name" value="Glyco_trans_2-like"/>
</dbReference>
<gene>
    <name evidence="3" type="ORF">D7N80_23635</name>
</gene>
<dbReference type="Proteomes" id="UP000885348">
    <property type="component" value="Unassembled WGS sequence"/>
</dbReference>